<reference evidence="1 2" key="1">
    <citation type="submission" date="2021-02" db="EMBL/GenBank/DDBJ databases">
        <authorList>
            <person name="Han P."/>
        </authorList>
    </citation>
    <scope>NUCLEOTIDE SEQUENCE [LARGE SCALE GENOMIC DNA]</scope>
    <source>
        <strain evidence="1">Candidatus Nitrospira sp. ZN2</strain>
    </source>
</reference>
<evidence type="ECO:0008006" key="3">
    <source>
        <dbReference type="Google" id="ProtNLM"/>
    </source>
</evidence>
<dbReference type="Proteomes" id="UP000675880">
    <property type="component" value="Unassembled WGS sequence"/>
</dbReference>
<comment type="caution">
    <text evidence="1">The sequence shown here is derived from an EMBL/GenBank/DDBJ whole genome shotgun (WGS) entry which is preliminary data.</text>
</comment>
<dbReference type="EMBL" id="CAJNBJ010000001">
    <property type="protein sequence ID" value="CAE6694493.1"/>
    <property type="molecule type" value="Genomic_DNA"/>
</dbReference>
<protein>
    <recommendedName>
        <fullName evidence="3">Transposase</fullName>
    </recommendedName>
</protein>
<name>A0ABM8QFK2_9BACT</name>
<keyword evidence="2" id="KW-1185">Reference proteome</keyword>
<proteinExistence type="predicted"/>
<sequence length="30" mass="3487">MLLPTGLQSWSPSFFMNMLATFLTICERHN</sequence>
<evidence type="ECO:0000313" key="1">
    <source>
        <dbReference type="EMBL" id="CAE6694493.1"/>
    </source>
</evidence>
<gene>
    <name evidence="1" type="ORF">NSPZN2_10388</name>
</gene>
<evidence type="ECO:0000313" key="2">
    <source>
        <dbReference type="Proteomes" id="UP000675880"/>
    </source>
</evidence>
<organism evidence="1 2">
    <name type="scientific">Nitrospira defluvii</name>
    <dbReference type="NCBI Taxonomy" id="330214"/>
    <lineage>
        <taxon>Bacteria</taxon>
        <taxon>Pseudomonadati</taxon>
        <taxon>Nitrospirota</taxon>
        <taxon>Nitrospiria</taxon>
        <taxon>Nitrospirales</taxon>
        <taxon>Nitrospiraceae</taxon>
        <taxon>Nitrospira</taxon>
    </lineage>
</organism>
<accession>A0ABM8QFK2</accession>